<comment type="subcellular location">
    <subcellularLocation>
        <location evidence="1">Fimbrium</location>
    </subcellularLocation>
</comment>
<dbReference type="GO" id="GO:0046872">
    <property type="term" value="F:metal ion binding"/>
    <property type="evidence" value="ECO:0007669"/>
    <property type="project" value="UniProtKB-KW"/>
</dbReference>
<evidence type="ECO:0000313" key="9">
    <source>
        <dbReference type="EMBL" id="PWQ99170.1"/>
    </source>
</evidence>
<dbReference type="OrthoDB" id="7156875at2"/>
<dbReference type="InterPro" id="IPR036465">
    <property type="entry name" value="vWFA_dom_sf"/>
</dbReference>
<evidence type="ECO:0000313" key="10">
    <source>
        <dbReference type="Proteomes" id="UP000245539"/>
    </source>
</evidence>
<sequence>MSFCHTIKSITLAFSLCLVSSSFAEDIEIFANEKAPSEPNILFVLDQSGSMATPIGTSGETRASSLQTAFNQVLSNTDLKDLNIGLMGFSYSSNFPRVNESDWPASAGVYRYVAASAWPYPHGVAFPVSPIDAAATPIMLSNLLPAAMNDGNTIGYFSIDNDSLVNPVDGQTVREYLPDVLSSWNVSGETPMLESLYEAALYFRGEEPSFGNAPPHENHSAHPSTYSGSIHAVVTEGPDGSYNTCDTPDCGQNCALTTVQSNCAAGVTSCGLGTNCSTVSQDWSYTCNLSSEAACLADNPDYSSCELISYDDCSSTCTGEKDYETGACLGETTSSCTAKSYYNCKIPTDITTCDHSKYRCERIKETVTTVTDAKYISPITDECQSNAIILLSDGQPLNSNQSVLSGARDNLKTLIGRTADCSDVAGQVIPNVPGNTLSDGRCGIELTSYLANEDQNADIDGVNTVKTYTVGFGVSDNAGAENYLRSLATNGGGKYYSATDSSALVAAFQGIIKDIDSSARSYAAPVYTVDPASLLSHSKDIYLPLFENSALPRWSGNLKKFKLNDSGQIVDKNGVEAVDEKGALKASAIDFWADTSGTVAADSNPITSGGAASQLDPSTRKVLTDDGGSALVALSTTTATKSLLGDASMSDAYQNELIQFIKGYESDGTTPRKHLGDILHSKPTVVSYSSQQVVFFGTNEGYLHAIDAADATSTGGGKEKFAFMPSALLKNIEGQVSNTELTGDLQRIYGVDGSMTVWINDKNKNGKVDPADGDTAYLYFGLRRGGSHMYALDVTNPDAPSLLWKISNTDTGFSKLGETWSKPVVAKLRYKPSSTAAAVTDDVLIFGGGYDNRLDEPDRAARTSLSDTKGNAIYIVNAKTKALIWSYEGLNLQHSVPGNIRVLDLDRNGSIDRLYFGDTGGNIWRVDLNADDVDDDASLFDVKNDAKVRLFASLGGSGSDYRKFFYEPDVSFFRSAGKYVILVSIGSGHRSLPLGTNIEDRFYVLYDENVLNIPETAPAPLTEADLAASSALMGGSFLPSFKGWYKPLVTGNGEKVLASPIIFLNKVMFTTFATTDAAVSTGDEDSCSAFASNQTRTYVLDLMTAAATVDLDGDGVVSTKDESINISHGDILDTPQLVFNAPSNCTSEGCNQHVDIRVGKRLVPIIDKDTVNGNVDLGDFLPKVYWLND</sequence>
<comment type="caution">
    <text evidence="9">The sequence shown here is derived from an EMBL/GenBank/DDBJ whole genome shotgun (WGS) entry which is preliminary data.</text>
</comment>
<keyword evidence="5" id="KW-0106">Calcium</keyword>
<evidence type="ECO:0000259" key="8">
    <source>
        <dbReference type="Pfam" id="PF05567"/>
    </source>
</evidence>
<dbReference type="SMART" id="SM00564">
    <property type="entry name" value="PQQ"/>
    <property type="match status" value="2"/>
</dbReference>
<dbReference type="AlphaFoldDB" id="A0A317CRV8"/>
<keyword evidence="7" id="KW-0732">Signal</keyword>
<keyword evidence="6" id="KW-0281">Fimbrium</keyword>
<feature type="chain" id="PRO_5016467307" description="PilY1 beta-propeller domain-containing protein" evidence="7">
    <location>
        <begin position="25"/>
        <end position="1189"/>
    </location>
</feature>
<dbReference type="RefSeq" id="WP_109836931.1">
    <property type="nucleotide sequence ID" value="NZ_QGKM01000013.1"/>
</dbReference>
<feature type="signal peptide" evidence="7">
    <location>
        <begin position="1"/>
        <end position="24"/>
    </location>
</feature>
<keyword evidence="3" id="KW-1029">Fimbrium biogenesis</keyword>
<comment type="similarity">
    <text evidence="2">Belongs to the PilY1 family.</text>
</comment>
<dbReference type="InterPro" id="IPR008707">
    <property type="entry name" value="B-propeller_PilY1"/>
</dbReference>
<protein>
    <recommendedName>
        <fullName evidence="8">PilY1 beta-propeller domain-containing protein</fullName>
    </recommendedName>
</protein>
<keyword evidence="10" id="KW-1185">Reference proteome</keyword>
<evidence type="ECO:0000256" key="5">
    <source>
        <dbReference type="ARBA" id="ARBA00022837"/>
    </source>
</evidence>
<accession>A0A317CRV8</accession>
<evidence type="ECO:0000256" key="2">
    <source>
        <dbReference type="ARBA" id="ARBA00008387"/>
    </source>
</evidence>
<feature type="domain" description="PilY1 beta-propeller" evidence="8">
    <location>
        <begin position="693"/>
        <end position="938"/>
    </location>
</feature>
<name>A0A317CRV8_9GAMM</name>
<dbReference type="Proteomes" id="UP000245539">
    <property type="component" value="Unassembled WGS sequence"/>
</dbReference>
<dbReference type="GO" id="GO:0009289">
    <property type="term" value="C:pilus"/>
    <property type="evidence" value="ECO:0007669"/>
    <property type="project" value="UniProtKB-SubCell"/>
</dbReference>
<organism evidence="9 10">
    <name type="scientific">Leucothrix pacifica</name>
    <dbReference type="NCBI Taxonomy" id="1247513"/>
    <lineage>
        <taxon>Bacteria</taxon>
        <taxon>Pseudomonadati</taxon>
        <taxon>Pseudomonadota</taxon>
        <taxon>Gammaproteobacteria</taxon>
        <taxon>Thiotrichales</taxon>
        <taxon>Thiotrichaceae</taxon>
        <taxon>Leucothrix</taxon>
    </lineage>
</organism>
<dbReference type="Gene3D" id="3.40.50.410">
    <property type="entry name" value="von Willebrand factor, type A domain"/>
    <property type="match status" value="2"/>
</dbReference>
<reference evidence="9 10" key="1">
    <citation type="submission" date="2018-05" db="EMBL/GenBank/DDBJ databases">
        <title>Leucothrix arctica sp. nov., isolated from Arctic seawater.</title>
        <authorList>
            <person name="Choi A."/>
            <person name="Baek K."/>
        </authorList>
    </citation>
    <scope>NUCLEOTIDE SEQUENCE [LARGE SCALE GENOMIC DNA]</scope>
    <source>
        <strain evidence="9 10">JCM 18388</strain>
    </source>
</reference>
<keyword evidence="4" id="KW-0479">Metal-binding</keyword>
<dbReference type="Pfam" id="PF05567">
    <property type="entry name" value="T4P_PilY1"/>
    <property type="match status" value="1"/>
</dbReference>
<evidence type="ECO:0000256" key="7">
    <source>
        <dbReference type="SAM" id="SignalP"/>
    </source>
</evidence>
<proteinExistence type="inferred from homology"/>
<evidence type="ECO:0000256" key="4">
    <source>
        <dbReference type="ARBA" id="ARBA00022723"/>
    </source>
</evidence>
<dbReference type="SUPFAM" id="SSF50998">
    <property type="entry name" value="Quinoprotein alcohol dehydrogenase-like"/>
    <property type="match status" value="1"/>
</dbReference>
<dbReference type="InterPro" id="IPR018391">
    <property type="entry name" value="PQQ_b-propeller_rpt"/>
</dbReference>
<dbReference type="SUPFAM" id="SSF53300">
    <property type="entry name" value="vWA-like"/>
    <property type="match status" value="1"/>
</dbReference>
<dbReference type="InterPro" id="IPR011047">
    <property type="entry name" value="Quinoprotein_ADH-like_sf"/>
</dbReference>
<evidence type="ECO:0000256" key="6">
    <source>
        <dbReference type="ARBA" id="ARBA00023263"/>
    </source>
</evidence>
<dbReference type="EMBL" id="QGKM01000013">
    <property type="protein sequence ID" value="PWQ99170.1"/>
    <property type="molecule type" value="Genomic_DNA"/>
</dbReference>
<evidence type="ECO:0000256" key="1">
    <source>
        <dbReference type="ARBA" id="ARBA00004561"/>
    </source>
</evidence>
<evidence type="ECO:0000256" key="3">
    <source>
        <dbReference type="ARBA" id="ARBA00022558"/>
    </source>
</evidence>
<gene>
    <name evidence="9" type="ORF">DKW60_07000</name>
</gene>